<evidence type="ECO:0000256" key="1">
    <source>
        <dbReference type="SAM" id="Phobius"/>
    </source>
</evidence>
<feature type="transmembrane region" description="Helical" evidence="1">
    <location>
        <begin position="77"/>
        <end position="94"/>
    </location>
</feature>
<keyword evidence="1" id="KW-1133">Transmembrane helix</keyword>
<evidence type="ECO:0000313" key="2">
    <source>
        <dbReference type="EMBL" id="KKM67661.1"/>
    </source>
</evidence>
<protein>
    <submittedName>
        <fullName evidence="2">Uncharacterized protein</fullName>
    </submittedName>
</protein>
<feature type="transmembrane region" description="Helical" evidence="1">
    <location>
        <begin position="43"/>
        <end position="65"/>
    </location>
</feature>
<dbReference type="AlphaFoldDB" id="A0A0F9JYU9"/>
<dbReference type="EMBL" id="LAZR01010309">
    <property type="protein sequence ID" value="KKM67661.1"/>
    <property type="molecule type" value="Genomic_DNA"/>
</dbReference>
<accession>A0A0F9JYU9</accession>
<proteinExistence type="predicted"/>
<feature type="transmembrane region" description="Helical" evidence="1">
    <location>
        <begin position="162"/>
        <end position="180"/>
    </location>
</feature>
<keyword evidence="1" id="KW-0472">Membrane</keyword>
<name>A0A0F9JYU9_9ZZZZ</name>
<organism evidence="2">
    <name type="scientific">marine sediment metagenome</name>
    <dbReference type="NCBI Taxonomy" id="412755"/>
    <lineage>
        <taxon>unclassified sequences</taxon>
        <taxon>metagenomes</taxon>
        <taxon>ecological metagenomes</taxon>
    </lineage>
</organism>
<feature type="transmembrane region" description="Helical" evidence="1">
    <location>
        <begin position="12"/>
        <end position="37"/>
    </location>
</feature>
<comment type="caution">
    <text evidence="2">The sequence shown here is derived from an EMBL/GenBank/DDBJ whole genome shotgun (WGS) entry which is preliminary data.</text>
</comment>
<keyword evidence="1" id="KW-0812">Transmembrane</keyword>
<reference evidence="2" key="1">
    <citation type="journal article" date="2015" name="Nature">
        <title>Complex archaea that bridge the gap between prokaryotes and eukaryotes.</title>
        <authorList>
            <person name="Spang A."/>
            <person name="Saw J.H."/>
            <person name="Jorgensen S.L."/>
            <person name="Zaremba-Niedzwiedzka K."/>
            <person name="Martijn J."/>
            <person name="Lind A.E."/>
            <person name="van Eijk R."/>
            <person name="Schleper C."/>
            <person name="Guy L."/>
            <person name="Ettema T.J."/>
        </authorList>
    </citation>
    <scope>NUCLEOTIDE SEQUENCE</scope>
</reference>
<sequence length="181" mass="21741">MFNFIKISKLSILLTILETVTHNLVAVVIQILCFKYFLLPFNIIFTIIFAFLSHIIVDGIAIITYHTPEVQKGDKFWIIWHVIIIGLSLFSIIFFAIPYWLGMVFANLIDIWDWFILRPIQKRKIKRNIESKWMDKYYLHKIVDRFRDKFLEWLPKWNYKRAGILFEILLIVILIIPIILI</sequence>
<gene>
    <name evidence="2" type="ORF">LCGC14_1468890</name>
</gene>